<organism evidence="6 7">
    <name type="scientific">Martelella mangrovi</name>
    <dbReference type="NCBI Taxonomy" id="1397477"/>
    <lineage>
        <taxon>Bacteria</taxon>
        <taxon>Pseudomonadati</taxon>
        <taxon>Pseudomonadota</taxon>
        <taxon>Alphaproteobacteria</taxon>
        <taxon>Hyphomicrobiales</taxon>
        <taxon>Aurantimonadaceae</taxon>
        <taxon>Martelella</taxon>
    </lineage>
</organism>
<keyword evidence="7" id="KW-1185">Reference proteome</keyword>
<dbReference type="RefSeq" id="WP_354434699.1">
    <property type="nucleotide sequence ID" value="NZ_JBEPLY010000009.1"/>
</dbReference>
<dbReference type="EMBL" id="JBEPLY010000009">
    <property type="protein sequence ID" value="MET3600821.1"/>
    <property type="molecule type" value="Genomic_DNA"/>
</dbReference>
<dbReference type="SMART" id="SM00346">
    <property type="entry name" value="HTH_ICLR"/>
    <property type="match status" value="1"/>
</dbReference>
<dbReference type="Proteomes" id="UP001549164">
    <property type="component" value="Unassembled WGS sequence"/>
</dbReference>
<gene>
    <name evidence="6" type="ORF">ABID12_002772</name>
</gene>
<dbReference type="InterPro" id="IPR036388">
    <property type="entry name" value="WH-like_DNA-bd_sf"/>
</dbReference>
<dbReference type="InterPro" id="IPR029016">
    <property type="entry name" value="GAF-like_dom_sf"/>
</dbReference>
<evidence type="ECO:0000256" key="2">
    <source>
        <dbReference type="ARBA" id="ARBA00023125"/>
    </source>
</evidence>
<dbReference type="SUPFAM" id="SSF46785">
    <property type="entry name" value="Winged helix' DNA-binding domain"/>
    <property type="match status" value="1"/>
</dbReference>
<dbReference type="Pfam" id="PF01614">
    <property type="entry name" value="IclR_C"/>
    <property type="match status" value="1"/>
</dbReference>
<accession>A0ABV2ID20</accession>
<evidence type="ECO:0000256" key="1">
    <source>
        <dbReference type="ARBA" id="ARBA00023015"/>
    </source>
</evidence>
<keyword evidence="3" id="KW-0804">Transcription</keyword>
<dbReference type="SUPFAM" id="SSF55781">
    <property type="entry name" value="GAF domain-like"/>
    <property type="match status" value="1"/>
</dbReference>
<evidence type="ECO:0000313" key="7">
    <source>
        <dbReference type="Proteomes" id="UP001549164"/>
    </source>
</evidence>
<dbReference type="PROSITE" id="PS51077">
    <property type="entry name" value="HTH_ICLR"/>
    <property type="match status" value="1"/>
</dbReference>
<dbReference type="Pfam" id="PF09339">
    <property type="entry name" value="HTH_IclR"/>
    <property type="match status" value="1"/>
</dbReference>
<sequence length="272" mass="29710">MNDKPLDKGAARTSSPKGTQTLLRGLDALQCVADGITEAGAIAAALGVPRSTAHRLLSGLVSAGYLHNIPYQGYTLGPELIFLGAKAIEQRPLISLAEPLLQDLADQTRDTVHFGVPEGDEVFYLSKINATRGGLEMRSKVGQRMPMAFTGIGKAMLFAMPENRWRSCFDRCCAMQANHPERIKPRPWPVVRDDLKRSLERGYTFDMEENEIGIRCVAAPVFDIAGTVVAAISVASAVSFMPEERMEELAPQVLKASRAISRALGWRADNEQ</sequence>
<reference evidence="6 7" key="1">
    <citation type="submission" date="2024-06" db="EMBL/GenBank/DDBJ databases">
        <title>Genomic Encyclopedia of Type Strains, Phase IV (KMG-IV): sequencing the most valuable type-strain genomes for metagenomic binning, comparative biology and taxonomic classification.</title>
        <authorList>
            <person name="Goeker M."/>
        </authorList>
    </citation>
    <scope>NUCLEOTIDE SEQUENCE [LARGE SCALE GENOMIC DNA]</scope>
    <source>
        <strain evidence="6 7">DSM 28102</strain>
    </source>
</reference>
<dbReference type="InterPro" id="IPR005471">
    <property type="entry name" value="Tscrpt_reg_IclR_N"/>
</dbReference>
<evidence type="ECO:0000313" key="6">
    <source>
        <dbReference type="EMBL" id="MET3600821.1"/>
    </source>
</evidence>
<dbReference type="GO" id="GO:0003677">
    <property type="term" value="F:DNA binding"/>
    <property type="evidence" value="ECO:0007669"/>
    <property type="project" value="UniProtKB-KW"/>
</dbReference>
<keyword evidence="2 6" id="KW-0238">DNA-binding</keyword>
<dbReference type="PANTHER" id="PTHR30136:SF24">
    <property type="entry name" value="HTH-TYPE TRANSCRIPTIONAL REPRESSOR ALLR"/>
    <property type="match status" value="1"/>
</dbReference>
<feature type="domain" description="HTH iclR-type" evidence="4">
    <location>
        <begin position="19"/>
        <end position="78"/>
    </location>
</feature>
<keyword evidence="1" id="KW-0805">Transcription regulation</keyword>
<feature type="domain" description="IclR-ED" evidence="5">
    <location>
        <begin position="79"/>
        <end position="266"/>
    </location>
</feature>
<dbReference type="InterPro" id="IPR050707">
    <property type="entry name" value="HTH_MetabolicPath_Reg"/>
</dbReference>
<dbReference type="Gene3D" id="3.30.450.40">
    <property type="match status" value="1"/>
</dbReference>
<proteinExistence type="predicted"/>
<dbReference type="Gene3D" id="1.10.10.10">
    <property type="entry name" value="Winged helix-like DNA-binding domain superfamily/Winged helix DNA-binding domain"/>
    <property type="match status" value="1"/>
</dbReference>
<dbReference type="InterPro" id="IPR014757">
    <property type="entry name" value="Tscrpt_reg_IclR_C"/>
</dbReference>
<evidence type="ECO:0000259" key="5">
    <source>
        <dbReference type="PROSITE" id="PS51078"/>
    </source>
</evidence>
<comment type="caution">
    <text evidence="6">The sequence shown here is derived from an EMBL/GenBank/DDBJ whole genome shotgun (WGS) entry which is preliminary data.</text>
</comment>
<name>A0ABV2ID20_9HYPH</name>
<evidence type="ECO:0000259" key="4">
    <source>
        <dbReference type="PROSITE" id="PS51077"/>
    </source>
</evidence>
<dbReference type="PROSITE" id="PS51078">
    <property type="entry name" value="ICLR_ED"/>
    <property type="match status" value="1"/>
</dbReference>
<evidence type="ECO:0000256" key="3">
    <source>
        <dbReference type="ARBA" id="ARBA00023163"/>
    </source>
</evidence>
<dbReference type="PANTHER" id="PTHR30136">
    <property type="entry name" value="HELIX-TURN-HELIX TRANSCRIPTIONAL REGULATOR, ICLR FAMILY"/>
    <property type="match status" value="1"/>
</dbReference>
<protein>
    <submittedName>
        <fullName evidence="6">DNA-binding IclR family transcriptional regulator</fullName>
    </submittedName>
</protein>
<dbReference type="InterPro" id="IPR036390">
    <property type="entry name" value="WH_DNA-bd_sf"/>
</dbReference>